<dbReference type="RefSeq" id="WP_344639029.1">
    <property type="nucleotide sequence ID" value="NZ_BAAATR010000027.1"/>
</dbReference>
<keyword evidence="1" id="KW-0812">Transmembrane</keyword>
<proteinExistence type="predicted"/>
<feature type="transmembrane region" description="Helical" evidence="1">
    <location>
        <begin position="26"/>
        <end position="43"/>
    </location>
</feature>
<protein>
    <recommendedName>
        <fullName evidence="4">Integral membrane protein</fullName>
    </recommendedName>
</protein>
<evidence type="ECO:0000256" key="1">
    <source>
        <dbReference type="SAM" id="Phobius"/>
    </source>
</evidence>
<keyword evidence="1" id="KW-0472">Membrane</keyword>
<dbReference type="EMBL" id="BAAATR010000027">
    <property type="protein sequence ID" value="GAA2262206.1"/>
    <property type="molecule type" value="Genomic_DNA"/>
</dbReference>
<reference evidence="2 3" key="1">
    <citation type="journal article" date="2019" name="Int. J. Syst. Evol. Microbiol.">
        <title>The Global Catalogue of Microorganisms (GCM) 10K type strain sequencing project: providing services to taxonomists for standard genome sequencing and annotation.</title>
        <authorList>
            <consortium name="The Broad Institute Genomics Platform"/>
            <consortium name="The Broad Institute Genome Sequencing Center for Infectious Disease"/>
            <person name="Wu L."/>
            <person name="Ma J."/>
        </authorList>
    </citation>
    <scope>NUCLEOTIDE SEQUENCE [LARGE SCALE GENOMIC DNA]</scope>
    <source>
        <strain evidence="2 3">JCM 7356</strain>
    </source>
</reference>
<accession>A0ABN3EMA2</accession>
<evidence type="ECO:0000313" key="2">
    <source>
        <dbReference type="EMBL" id="GAA2262206.1"/>
    </source>
</evidence>
<organism evidence="2 3">
    <name type="scientific">Kitasatospora cystarginea</name>
    <dbReference type="NCBI Taxonomy" id="58350"/>
    <lineage>
        <taxon>Bacteria</taxon>
        <taxon>Bacillati</taxon>
        <taxon>Actinomycetota</taxon>
        <taxon>Actinomycetes</taxon>
        <taxon>Kitasatosporales</taxon>
        <taxon>Streptomycetaceae</taxon>
        <taxon>Kitasatospora</taxon>
    </lineage>
</organism>
<name>A0ABN3EMA2_9ACTN</name>
<gene>
    <name evidence="2" type="ORF">GCM10010430_53260</name>
</gene>
<keyword evidence="3" id="KW-1185">Reference proteome</keyword>
<comment type="caution">
    <text evidence="2">The sequence shown here is derived from an EMBL/GenBank/DDBJ whole genome shotgun (WGS) entry which is preliminary data.</text>
</comment>
<evidence type="ECO:0000313" key="3">
    <source>
        <dbReference type="Proteomes" id="UP001500305"/>
    </source>
</evidence>
<dbReference type="Proteomes" id="UP001500305">
    <property type="component" value="Unassembled WGS sequence"/>
</dbReference>
<evidence type="ECO:0008006" key="4">
    <source>
        <dbReference type="Google" id="ProtNLM"/>
    </source>
</evidence>
<sequence>MAQTIRRFPQITLNTDGHRHPRENTLVGLTAVLGLTAFFSSFFSDLHLLSSWTGLFGIITGLWGQFVSVTTAERFVLMITLGAAAIGFYLGMAHGGLFGGLW</sequence>
<feature type="transmembrane region" description="Helical" evidence="1">
    <location>
        <begin position="49"/>
        <end position="68"/>
    </location>
</feature>
<feature type="transmembrane region" description="Helical" evidence="1">
    <location>
        <begin position="75"/>
        <end position="97"/>
    </location>
</feature>
<keyword evidence="1" id="KW-1133">Transmembrane helix</keyword>